<evidence type="ECO:0000313" key="2">
    <source>
        <dbReference type="RefSeq" id="XP_046588921.1"/>
    </source>
</evidence>
<name>A0ABM3FLL6_NEOLC</name>
<dbReference type="Proteomes" id="UP000829291">
    <property type="component" value="Chromosome 2"/>
</dbReference>
<dbReference type="PANTHER" id="PTHR15002">
    <property type="entry name" value="RIBOSOMAL BIOGENESIS PROTEIN LAS1L"/>
    <property type="match status" value="1"/>
</dbReference>
<evidence type="ECO:0000313" key="1">
    <source>
        <dbReference type="Proteomes" id="UP000829291"/>
    </source>
</evidence>
<sequence length="597" mass="69373">MAFKRDHRKQVPWFSLTEWHDVYEQIYSNDTVEQIKGYKRLLVWKARLPKLPVGVECTLAIMQVCLRDREITPKIDKGDLPAYYENDLCLMYSTTIMRFLNHITNIGETKQSSLFQIAKQLNIPRWIVNIRHDAAHGHELPSLDVLRIATNILLEWLHEEYWATELKAMEDNITKQAEEENEPEEAQTLTDLIELWIAVGLYIHAGYTSIKDIPDAQLRETLSNLRAYALILPNNENTEYIDIDVNTETRNDTDPCDDEKHELVAEQSNLLCQISKYLSKNKFPPDKDEIILNVLLGGEAFLPSEEFLEIFGRRKKSSSDTENCNCLPSRFINFWQEFITMLHEKEILQKLILRLLELINDETENEQKHLIASLWMKYIASSLCKIKLAHKIKHRLEHVGENKRRRTSSTILSLKVRDEVDRNFPELRDILWLNVLAGQNIEDQTELVGNENVKTINDFTALFEDHINENIRSDERLEQFNFEDNIKIADLTTRNSNWILEKEKSVDWGSCPIGILPWQLDSMDTVDTSSVVNIISDTGSKDVDIVPGIINSKSLMMRSKINWNSVLGKKKRPKWKKNLGNIDNMVDMAIQIVKKNC</sequence>
<accession>A0ABM3FLL6</accession>
<dbReference type="Pfam" id="PF04031">
    <property type="entry name" value="Las1"/>
    <property type="match status" value="1"/>
</dbReference>
<reference evidence="2" key="1">
    <citation type="submission" date="2025-08" db="UniProtKB">
        <authorList>
            <consortium name="RefSeq"/>
        </authorList>
    </citation>
    <scope>IDENTIFICATION</scope>
    <source>
        <tissue evidence="2">Thorax and Abdomen</tissue>
    </source>
</reference>
<organism evidence="1 2">
    <name type="scientific">Neodiprion lecontei</name>
    <name type="common">Redheaded pine sawfly</name>
    <dbReference type="NCBI Taxonomy" id="441921"/>
    <lineage>
        <taxon>Eukaryota</taxon>
        <taxon>Metazoa</taxon>
        <taxon>Ecdysozoa</taxon>
        <taxon>Arthropoda</taxon>
        <taxon>Hexapoda</taxon>
        <taxon>Insecta</taxon>
        <taxon>Pterygota</taxon>
        <taxon>Neoptera</taxon>
        <taxon>Endopterygota</taxon>
        <taxon>Hymenoptera</taxon>
        <taxon>Tenthredinoidea</taxon>
        <taxon>Diprionidae</taxon>
        <taxon>Diprioninae</taxon>
        <taxon>Neodiprion</taxon>
    </lineage>
</organism>
<proteinExistence type="predicted"/>
<dbReference type="RefSeq" id="XP_046588921.1">
    <property type="nucleotide sequence ID" value="XM_046732965.1"/>
</dbReference>
<keyword evidence="1" id="KW-1185">Reference proteome</keyword>
<gene>
    <name evidence="2" type="primary">LOC107225833</name>
</gene>
<dbReference type="PANTHER" id="PTHR15002:SF0">
    <property type="entry name" value="RIBOSOMAL BIOGENESIS PROTEIN LAS1L"/>
    <property type="match status" value="1"/>
</dbReference>
<dbReference type="GeneID" id="107225833"/>
<protein>
    <submittedName>
        <fullName evidence="2">Ribosomal biogenesis protein LAS1L isoform X2</fullName>
    </submittedName>
</protein>
<dbReference type="InterPro" id="IPR007174">
    <property type="entry name" value="Las1"/>
</dbReference>